<evidence type="ECO:0000259" key="10">
    <source>
        <dbReference type="PROSITE" id="PS50110"/>
    </source>
</evidence>
<protein>
    <submittedName>
        <fullName evidence="11">Response regulator</fullName>
    </submittedName>
</protein>
<dbReference type="Pfam" id="PF12833">
    <property type="entry name" value="HTH_18"/>
    <property type="match status" value="1"/>
</dbReference>
<dbReference type="Pfam" id="PF00072">
    <property type="entry name" value="Response_reg"/>
    <property type="match status" value="1"/>
</dbReference>
<dbReference type="InterPro" id="IPR011006">
    <property type="entry name" value="CheY-like_superfamily"/>
</dbReference>
<comment type="subcellular location">
    <subcellularLocation>
        <location evidence="1">Cytoplasm</location>
    </subcellularLocation>
</comment>
<evidence type="ECO:0000256" key="6">
    <source>
        <dbReference type="ARBA" id="ARBA00023125"/>
    </source>
</evidence>
<dbReference type="InterPro" id="IPR009057">
    <property type="entry name" value="Homeodomain-like_sf"/>
</dbReference>
<dbReference type="GO" id="GO:0003700">
    <property type="term" value="F:DNA-binding transcription factor activity"/>
    <property type="evidence" value="ECO:0007669"/>
    <property type="project" value="InterPro"/>
</dbReference>
<keyword evidence="6" id="KW-0238">DNA-binding</keyword>
<sequence>MYNVLIVDDEQEIRTGLRLKMDWASLGFEVAGEANHGQEALDLLETGSFHVLITDIKMPIMGGLELLKRVAAQYPLLKVIVLSGHDDFHYVKAAVQCGAKDYLLKPVVGSELKELIKKLRAELEADSRQQSQHSEAQWKLQQALPVVREQLMLALISDEGEDYLLPLRSDIASLKFTQLAKEGALLRFLCVEMRLPAGRLDDSGKTGLFRLAFQMLCRELIQQDQFEEIVFAFHHPSYIHMMHYFIAADTQEQLERVTGLLIRQVHEQLRIQLRIESVVAVGEPVVGLPHIRRAFLSALLTWSKSQSGAVTQTILADGEGNASEPLQPELEKRLLILLEDADLERFADTLEGAIQTSGGSLQDIHTFMLRVVILLEQAVRKNGITAEQTQDWLFPVTQWQFTTREAAIAYLKGLASFVMDGIRRSRVSGGTAVAEAVRQHIDQYYMNEISLSLLADRFHINTTYLSELFKRQAGVTFSEYLVQVRIRKAAELLADPNLRLADIAELVGIANASYLSSSFKKLYGVSPNEYRIQRLKETNRLY</sequence>
<evidence type="ECO:0000256" key="2">
    <source>
        <dbReference type="ARBA" id="ARBA00022490"/>
    </source>
</evidence>
<dbReference type="InterPro" id="IPR018062">
    <property type="entry name" value="HTH_AraC-typ_CS"/>
</dbReference>
<dbReference type="SMART" id="SM00448">
    <property type="entry name" value="REC"/>
    <property type="match status" value="1"/>
</dbReference>
<feature type="domain" description="Response regulatory" evidence="10">
    <location>
        <begin position="3"/>
        <end position="120"/>
    </location>
</feature>
<gene>
    <name evidence="11" type="ORF">JFN88_14615</name>
</gene>
<feature type="domain" description="HTH araC/xylS-type" evidence="9">
    <location>
        <begin position="435"/>
        <end position="533"/>
    </location>
</feature>
<dbReference type="CDD" id="cd17536">
    <property type="entry name" value="REC_YesN-like"/>
    <property type="match status" value="1"/>
</dbReference>
<feature type="modified residue" description="4-aspartylphosphate" evidence="8">
    <location>
        <position position="55"/>
    </location>
</feature>
<dbReference type="PROSITE" id="PS01124">
    <property type="entry name" value="HTH_ARAC_FAMILY_2"/>
    <property type="match status" value="1"/>
</dbReference>
<dbReference type="InterPro" id="IPR018060">
    <property type="entry name" value="HTH_AraC"/>
</dbReference>
<keyword evidence="12" id="KW-1185">Reference proteome</keyword>
<keyword evidence="5" id="KW-0805">Transcription regulation</keyword>
<dbReference type="RefSeq" id="WP_199020023.1">
    <property type="nucleotide sequence ID" value="NZ_JAELUP010000076.1"/>
</dbReference>
<dbReference type="InterPro" id="IPR001789">
    <property type="entry name" value="Sig_transdc_resp-reg_receiver"/>
</dbReference>
<dbReference type="Proteomes" id="UP000640274">
    <property type="component" value="Unassembled WGS sequence"/>
</dbReference>
<evidence type="ECO:0000256" key="8">
    <source>
        <dbReference type="PROSITE-ProRule" id="PRU00169"/>
    </source>
</evidence>
<evidence type="ECO:0000259" key="9">
    <source>
        <dbReference type="PROSITE" id="PS01124"/>
    </source>
</evidence>
<dbReference type="PANTHER" id="PTHR42713:SF3">
    <property type="entry name" value="TRANSCRIPTIONAL REGULATORY PROTEIN HPTR"/>
    <property type="match status" value="1"/>
</dbReference>
<dbReference type="PROSITE" id="PS00041">
    <property type="entry name" value="HTH_ARAC_FAMILY_1"/>
    <property type="match status" value="1"/>
</dbReference>
<dbReference type="InterPro" id="IPR051552">
    <property type="entry name" value="HptR"/>
</dbReference>
<keyword evidence="7" id="KW-0804">Transcription</keyword>
<dbReference type="SUPFAM" id="SSF52172">
    <property type="entry name" value="CheY-like"/>
    <property type="match status" value="1"/>
</dbReference>
<evidence type="ECO:0000256" key="7">
    <source>
        <dbReference type="ARBA" id="ARBA00023163"/>
    </source>
</evidence>
<dbReference type="GO" id="GO:0000160">
    <property type="term" value="P:phosphorelay signal transduction system"/>
    <property type="evidence" value="ECO:0007669"/>
    <property type="project" value="UniProtKB-KW"/>
</dbReference>
<dbReference type="SMART" id="SM00342">
    <property type="entry name" value="HTH_ARAC"/>
    <property type="match status" value="1"/>
</dbReference>
<dbReference type="GO" id="GO:0043565">
    <property type="term" value="F:sequence-specific DNA binding"/>
    <property type="evidence" value="ECO:0007669"/>
    <property type="project" value="InterPro"/>
</dbReference>
<accession>A0A934J6G2</accession>
<dbReference type="Gene3D" id="1.10.10.60">
    <property type="entry name" value="Homeodomain-like"/>
    <property type="match status" value="2"/>
</dbReference>
<keyword evidence="4" id="KW-0902">Two-component regulatory system</keyword>
<evidence type="ECO:0000256" key="4">
    <source>
        <dbReference type="ARBA" id="ARBA00023012"/>
    </source>
</evidence>
<dbReference type="GO" id="GO:0005737">
    <property type="term" value="C:cytoplasm"/>
    <property type="evidence" value="ECO:0007669"/>
    <property type="project" value="UniProtKB-SubCell"/>
</dbReference>
<keyword evidence="3 8" id="KW-0597">Phosphoprotein</keyword>
<evidence type="ECO:0000313" key="11">
    <source>
        <dbReference type="EMBL" id="MBJ6362478.1"/>
    </source>
</evidence>
<dbReference type="Gene3D" id="3.40.50.2300">
    <property type="match status" value="1"/>
</dbReference>
<keyword evidence="2" id="KW-0963">Cytoplasm</keyword>
<proteinExistence type="predicted"/>
<dbReference type="PROSITE" id="PS50110">
    <property type="entry name" value="RESPONSE_REGULATORY"/>
    <property type="match status" value="1"/>
</dbReference>
<comment type="caution">
    <text evidence="11">The sequence shown here is derived from an EMBL/GenBank/DDBJ whole genome shotgun (WGS) entry which is preliminary data.</text>
</comment>
<dbReference type="SUPFAM" id="SSF46689">
    <property type="entry name" value="Homeodomain-like"/>
    <property type="match status" value="2"/>
</dbReference>
<evidence type="ECO:0000256" key="3">
    <source>
        <dbReference type="ARBA" id="ARBA00022553"/>
    </source>
</evidence>
<reference evidence="11" key="1">
    <citation type="submission" date="2020-12" db="EMBL/GenBank/DDBJ databases">
        <authorList>
            <person name="Huq M.A."/>
        </authorList>
    </citation>
    <scope>NUCLEOTIDE SEQUENCE</scope>
    <source>
        <strain evidence="11">MAHUQ-46</strain>
    </source>
</reference>
<dbReference type="EMBL" id="JAELUP010000076">
    <property type="protein sequence ID" value="MBJ6362478.1"/>
    <property type="molecule type" value="Genomic_DNA"/>
</dbReference>
<evidence type="ECO:0000256" key="1">
    <source>
        <dbReference type="ARBA" id="ARBA00004496"/>
    </source>
</evidence>
<dbReference type="PANTHER" id="PTHR42713">
    <property type="entry name" value="HISTIDINE KINASE-RELATED"/>
    <property type="match status" value="1"/>
</dbReference>
<name>A0A934J6G2_9BACL</name>
<evidence type="ECO:0000256" key="5">
    <source>
        <dbReference type="ARBA" id="ARBA00023015"/>
    </source>
</evidence>
<organism evidence="11 12">
    <name type="scientific">Paenibacillus roseus</name>
    <dbReference type="NCBI Taxonomy" id="2798579"/>
    <lineage>
        <taxon>Bacteria</taxon>
        <taxon>Bacillati</taxon>
        <taxon>Bacillota</taxon>
        <taxon>Bacilli</taxon>
        <taxon>Bacillales</taxon>
        <taxon>Paenibacillaceae</taxon>
        <taxon>Paenibacillus</taxon>
    </lineage>
</organism>
<evidence type="ECO:0000313" key="12">
    <source>
        <dbReference type="Proteomes" id="UP000640274"/>
    </source>
</evidence>
<dbReference type="AlphaFoldDB" id="A0A934J6G2"/>